<accession>A0ABR1LAL1</accession>
<sequence>MNQTGASSNNWRLGASPENASAASRPPLVSRRSFPGAERADWQLKDWRDDPKPRRAYTWSGPGAAKRPRWKEDDDWRSRASSSQQHDNPEEASNIAETCEQPGPHLVPGKICFINEGINSDALHQQVVPGREIDILNHPVVILPFRATRPGCRVIATVTSFSGTPIDERFSKPGQESLKARYLPIARGEEDHGKGQMLRLEDGRKLPKRSYVNVYPRDLLEIETCFLPAFQRGGVEFNLSEASIDALELHIRGLRERLTKQTCKSRILEQARRAGWLGYGSSEQSPGECPAFFTRAQQAPRSPMLEAHSALIKHETCPGQILGPEYAQIATDIDQDVPQNPSVGQAFTMQHGSNWGPQHVLPVYDAGPGWSTTGHSNMSGLHQARTFDVFREHPSTIGYPQPSRWVFDPQRQIFQDIGSGWEWRYPAPYPSGGLYNTSGQVSLPPVPLLQPNHLEGLARGGWYQDPYWPQAVPQWLPSPNVVWPPANETGYPSQQARRHVYTSRVQSDGNVRPGGGAENGGLRQERTHPSTRPTARIPLGSICTNQQVRRGRKAEPHPVPGMICYLHKDIESQSLREQVRNGVDYAEILGHPVVVLAITAARSDEVFFAKVTTFGGKTAAEKFGSSDKTSRRFQREYLPISHGGPTQEEGFELQVENGRRMGARSWVNIGPKNVLRIESRHLPPFRRTTKQGVEYSLTADSLQKLMEHYWKLASISQTLGPGSPLRFGCCTKNAATNKSSQQEKTQGKPALHRLRANSTPSQAFQTGNSRYQKRDFAATQSPGGAHDEAEERYWRRRGAIRSTPMGGSPLNSPIEKPRLNYDTWILPSRIAFLPGVRKGSLLAGQVREKFHTQLARHPVVIMSAPNSRGVVAIALLTSLGGQTVQEKYSRLYAANPDRAREFGGDFLLIKYGDTQPHDDTPLLRLKDGKEMGRRSYVNVAYGNFYVQVEDLALYRKNGSGKDSEVFLDETSFQELHIVVIVMKTFAGITLTKDAIRSTGATDFDSKLFVMVFGIFWKFARVGERLSPYVSLCCVVMAGSLFMGA</sequence>
<dbReference type="EMBL" id="JBBPEH010000011">
    <property type="protein sequence ID" value="KAK7532282.1"/>
    <property type="molecule type" value="Genomic_DNA"/>
</dbReference>
<proteinExistence type="predicted"/>
<dbReference type="GeneID" id="92036249"/>
<dbReference type="Proteomes" id="UP001360953">
    <property type="component" value="Unassembled WGS sequence"/>
</dbReference>
<name>A0ABR1LAL1_9PEZI</name>
<gene>
    <name evidence="2" type="ORF">J3D65DRAFT_670901</name>
</gene>
<reference evidence="2 3" key="1">
    <citation type="submission" date="2024-04" db="EMBL/GenBank/DDBJ databases">
        <title>Phyllosticta paracitricarpa is synonymous to the EU quarantine fungus P. citricarpa based on phylogenomic analyses.</title>
        <authorList>
            <consortium name="Lawrence Berkeley National Laboratory"/>
            <person name="Van ingen-buijs V.A."/>
            <person name="Van westerhoven A.C."/>
            <person name="Haridas S."/>
            <person name="Skiadas P."/>
            <person name="Martin F."/>
            <person name="Groenewald J.Z."/>
            <person name="Crous P.W."/>
            <person name="Seidl M.F."/>
        </authorList>
    </citation>
    <scope>NUCLEOTIDE SEQUENCE [LARGE SCALE GENOMIC DNA]</scope>
    <source>
        <strain evidence="2 3">CPC 17464</strain>
    </source>
</reference>
<comment type="caution">
    <text evidence="2">The sequence shown here is derived from an EMBL/GenBank/DDBJ whole genome shotgun (WGS) entry which is preliminary data.</text>
</comment>
<evidence type="ECO:0000313" key="3">
    <source>
        <dbReference type="Proteomes" id="UP001360953"/>
    </source>
</evidence>
<dbReference type="PANTHER" id="PTHR37048:SF2">
    <property type="entry name" value="QUESTIONABLE PROTEIN"/>
    <property type="match status" value="1"/>
</dbReference>
<evidence type="ECO:0000256" key="1">
    <source>
        <dbReference type="SAM" id="MobiDB-lite"/>
    </source>
</evidence>
<feature type="region of interest" description="Disordered" evidence="1">
    <location>
        <begin position="736"/>
        <end position="768"/>
    </location>
</feature>
<evidence type="ECO:0000313" key="2">
    <source>
        <dbReference type="EMBL" id="KAK7532282.1"/>
    </source>
</evidence>
<feature type="compositionally biased region" description="Polar residues" evidence="1">
    <location>
        <begin position="1"/>
        <end position="11"/>
    </location>
</feature>
<dbReference type="RefSeq" id="XP_066651950.1">
    <property type="nucleotide sequence ID" value="XM_066803343.1"/>
</dbReference>
<feature type="region of interest" description="Disordered" evidence="1">
    <location>
        <begin position="1"/>
        <end position="94"/>
    </location>
</feature>
<protein>
    <submittedName>
        <fullName evidence="2">Uncharacterized protein</fullName>
    </submittedName>
</protein>
<feature type="region of interest" description="Disordered" evidence="1">
    <location>
        <begin position="506"/>
        <end position="537"/>
    </location>
</feature>
<feature type="compositionally biased region" description="Basic and acidic residues" evidence="1">
    <location>
        <begin position="38"/>
        <end position="53"/>
    </location>
</feature>
<organism evidence="2 3">
    <name type="scientific">Phyllosticta citribraziliensis</name>
    <dbReference type="NCBI Taxonomy" id="989973"/>
    <lineage>
        <taxon>Eukaryota</taxon>
        <taxon>Fungi</taxon>
        <taxon>Dikarya</taxon>
        <taxon>Ascomycota</taxon>
        <taxon>Pezizomycotina</taxon>
        <taxon>Dothideomycetes</taxon>
        <taxon>Dothideomycetes incertae sedis</taxon>
        <taxon>Botryosphaeriales</taxon>
        <taxon>Phyllostictaceae</taxon>
        <taxon>Phyllosticta</taxon>
    </lineage>
</organism>
<keyword evidence="3" id="KW-1185">Reference proteome</keyword>
<dbReference type="PANTHER" id="PTHR37048">
    <property type="entry name" value="QUESTIONABLE PROTEIN"/>
    <property type="match status" value="1"/>
</dbReference>
<feature type="compositionally biased region" description="Polar residues" evidence="1">
    <location>
        <begin position="756"/>
        <end position="768"/>
    </location>
</feature>